<sequence>MESEVADTETARRYEQFARDEAPGRSELYGEFAAGVARDEDLLTRIDQLPIVKRQPNLLFAAVRAVTGLAASYDDFRQRFFSRTDQVLDIMRRRATQTNECARTAAILPVLGELDGPIALIEVGASAGLCLNPDKYRMTYRDVEGAALQSVGPEGSPVRLDCTVEGRPPLPKRMPNVVWRAGLDLNPLDVTDPDDVAWLQALVWPEQTERAERLKAAIEVARAEPPDLRRGDLTRDLNALLAEVPDGVLPVVFHTAVLAYVPDEERQKFVDERMSQKAVWISQEGQSVMPLPGGPTAYDSGKDRSRFLLAVNGEPIGLTEPHGGYLRWFAHTL</sequence>
<accession>A0ABY8QVM5</accession>
<keyword evidence="2" id="KW-1185">Reference proteome</keyword>
<evidence type="ECO:0000313" key="1">
    <source>
        <dbReference type="EMBL" id="WGW12415.1"/>
    </source>
</evidence>
<protein>
    <submittedName>
        <fullName evidence="1">DUF2332 domain-containing protein</fullName>
    </submittedName>
</protein>
<name>A0ABY8QVM5_9MICO</name>
<dbReference type="InterPro" id="IPR011200">
    <property type="entry name" value="UCP012608"/>
</dbReference>
<organism evidence="1 2">
    <name type="scientific">Saxibacter everestensis</name>
    <dbReference type="NCBI Taxonomy" id="2909229"/>
    <lineage>
        <taxon>Bacteria</taxon>
        <taxon>Bacillati</taxon>
        <taxon>Actinomycetota</taxon>
        <taxon>Actinomycetes</taxon>
        <taxon>Micrococcales</taxon>
        <taxon>Brevibacteriaceae</taxon>
        <taxon>Saxibacter</taxon>
    </lineage>
</organism>
<reference evidence="1 2" key="1">
    <citation type="submission" date="2023-05" db="EMBL/GenBank/DDBJ databases">
        <title>Lithophilousrod everest ZFBP1038 complete genpme.</title>
        <authorList>
            <person name="Tian M."/>
        </authorList>
    </citation>
    <scope>NUCLEOTIDE SEQUENCE [LARGE SCALE GENOMIC DNA]</scope>
    <source>
        <strain evidence="1 2">ZFBP1038</strain>
    </source>
</reference>
<dbReference type="Proteomes" id="UP001209083">
    <property type="component" value="Chromosome"/>
</dbReference>
<gene>
    <name evidence="1" type="ORF">LWF01_01195</name>
</gene>
<dbReference type="RefSeq" id="WP_349639215.1">
    <property type="nucleotide sequence ID" value="NZ_CP090958.1"/>
</dbReference>
<evidence type="ECO:0000313" key="2">
    <source>
        <dbReference type="Proteomes" id="UP001209083"/>
    </source>
</evidence>
<proteinExistence type="predicted"/>
<dbReference type="Pfam" id="PF10094">
    <property type="entry name" value="DUF2332"/>
    <property type="match status" value="1"/>
</dbReference>
<dbReference type="EMBL" id="CP090958">
    <property type="protein sequence ID" value="WGW12415.1"/>
    <property type="molecule type" value="Genomic_DNA"/>
</dbReference>